<feature type="binding site" evidence="14">
    <location>
        <position position="79"/>
    </location>
    <ligand>
        <name>FMN</name>
        <dbReference type="ChEBI" id="CHEBI:58210"/>
    </ligand>
</feature>
<evidence type="ECO:0000256" key="12">
    <source>
        <dbReference type="PIRNR" id="PIRNR006621"/>
    </source>
</evidence>
<dbReference type="InterPro" id="IPR013785">
    <property type="entry name" value="Aldolase_TIM"/>
</dbReference>
<comment type="caution">
    <text evidence="16">The sequence shown here is derived from an EMBL/GenBank/DDBJ whole genome shotgun (WGS) entry which is preliminary data.</text>
</comment>
<dbReference type="EC" id="1.3.1.-" evidence="12"/>
<protein>
    <recommendedName>
        <fullName evidence="12">tRNA-dihydrouridine synthase</fullName>
        <ecNumber evidence="12">1.3.1.-</ecNumber>
    </recommendedName>
</protein>
<dbReference type="PROSITE" id="PS01136">
    <property type="entry name" value="UPF0034"/>
    <property type="match status" value="1"/>
</dbReference>
<comment type="cofactor">
    <cofactor evidence="1 12 14">
        <name>FMN</name>
        <dbReference type="ChEBI" id="CHEBI:58210"/>
    </cofactor>
</comment>
<dbReference type="AlphaFoldDB" id="A0A2M7RGI4"/>
<evidence type="ECO:0000256" key="9">
    <source>
        <dbReference type="ARBA" id="ARBA00023002"/>
    </source>
</evidence>
<dbReference type="PANTHER" id="PTHR45846">
    <property type="entry name" value="TRNA-DIHYDROURIDINE(47) SYNTHASE [NAD(P)(+)]-LIKE"/>
    <property type="match status" value="1"/>
</dbReference>
<keyword evidence="8" id="KW-0694">RNA-binding</keyword>
<accession>A0A2M7RGI4</accession>
<evidence type="ECO:0000256" key="14">
    <source>
        <dbReference type="PIRSR" id="PIRSR006621-2"/>
    </source>
</evidence>
<evidence type="ECO:0000256" key="10">
    <source>
        <dbReference type="ARBA" id="ARBA00048205"/>
    </source>
</evidence>
<evidence type="ECO:0000256" key="1">
    <source>
        <dbReference type="ARBA" id="ARBA00001917"/>
    </source>
</evidence>
<keyword evidence="4 12" id="KW-0285">Flavoprotein</keyword>
<evidence type="ECO:0000256" key="3">
    <source>
        <dbReference type="ARBA" id="ARBA00022555"/>
    </source>
</evidence>
<organism evidence="16 17">
    <name type="scientific">Candidatus Kerfeldbacteria bacterium CG_4_10_14_0_8_um_filter_42_10</name>
    <dbReference type="NCBI Taxonomy" id="2014248"/>
    <lineage>
        <taxon>Bacteria</taxon>
        <taxon>Candidatus Kerfeldiibacteriota</taxon>
    </lineage>
</organism>
<evidence type="ECO:0000256" key="11">
    <source>
        <dbReference type="ARBA" id="ARBA00048802"/>
    </source>
</evidence>
<keyword evidence="9 12" id="KW-0560">Oxidoreductase</keyword>
<keyword evidence="14" id="KW-0547">Nucleotide-binding</keyword>
<evidence type="ECO:0000256" key="6">
    <source>
        <dbReference type="ARBA" id="ARBA00022694"/>
    </source>
</evidence>
<dbReference type="InterPro" id="IPR024036">
    <property type="entry name" value="tRNA-dHydroUridine_Synthase_C"/>
</dbReference>
<dbReference type="PANTHER" id="PTHR45846:SF1">
    <property type="entry name" value="TRNA-DIHYDROURIDINE(47) SYNTHASE [NAD(P)(+)]-LIKE"/>
    <property type="match status" value="1"/>
</dbReference>
<name>A0A2M7RGI4_9BACT</name>
<comment type="similarity">
    <text evidence="12">Belongs to the dus family.</text>
</comment>
<dbReference type="InterPro" id="IPR001269">
    <property type="entry name" value="DUS_fam"/>
</dbReference>
<comment type="catalytic activity">
    <reaction evidence="10">
        <text>a 5,6-dihydrouridine in tRNA + NADP(+) = a uridine in tRNA + NADPH + H(+)</text>
        <dbReference type="Rhea" id="RHEA:23624"/>
        <dbReference type="Rhea" id="RHEA-COMP:13339"/>
        <dbReference type="Rhea" id="RHEA-COMP:13887"/>
        <dbReference type="ChEBI" id="CHEBI:15378"/>
        <dbReference type="ChEBI" id="CHEBI:57783"/>
        <dbReference type="ChEBI" id="CHEBI:58349"/>
        <dbReference type="ChEBI" id="CHEBI:65315"/>
        <dbReference type="ChEBI" id="CHEBI:74443"/>
    </reaction>
</comment>
<evidence type="ECO:0000256" key="2">
    <source>
        <dbReference type="ARBA" id="ARBA00002790"/>
    </source>
</evidence>
<dbReference type="Gene3D" id="1.10.1200.80">
    <property type="entry name" value="Putative flavin oxidoreducatase, domain 2"/>
    <property type="match status" value="1"/>
</dbReference>
<dbReference type="PIRSF" id="PIRSF006621">
    <property type="entry name" value="Dus"/>
    <property type="match status" value="1"/>
</dbReference>
<comment type="catalytic activity">
    <reaction evidence="11">
        <text>a 5,6-dihydrouridine in tRNA + NAD(+) = a uridine in tRNA + NADH + H(+)</text>
        <dbReference type="Rhea" id="RHEA:54452"/>
        <dbReference type="Rhea" id="RHEA-COMP:13339"/>
        <dbReference type="Rhea" id="RHEA-COMP:13887"/>
        <dbReference type="ChEBI" id="CHEBI:15378"/>
        <dbReference type="ChEBI" id="CHEBI:57540"/>
        <dbReference type="ChEBI" id="CHEBI:57945"/>
        <dbReference type="ChEBI" id="CHEBI:65315"/>
        <dbReference type="ChEBI" id="CHEBI:74443"/>
    </reaction>
</comment>
<dbReference type="GO" id="GO:0017150">
    <property type="term" value="F:tRNA dihydrouridine synthase activity"/>
    <property type="evidence" value="ECO:0007669"/>
    <property type="project" value="InterPro"/>
</dbReference>
<evidence type="ECO:0000313" key="17">
    <source>
        <dbReference type="Proteomes" id="UP000230779"/>
    </source>
</evidence>
<dbReference type="GO" id="GO:0000049">
    <property type="term" value="F:tRNA binding"/>
    <property type="evidence" value="ECO:0007669"/>
    <property type="project" value="UniProtKB-KW"/>
</dbReference>
<feature type="binding site" evidence="14">
    <location>
        <begin position="237"/>
        <end position="238"/>
    </location>
    <ligand>
        <name>FMN</name>
        <dbReference type="ChEBI" id="CHEBI:58210"/>
    </ligand>
</feature>
<dbReference type="CDD" id="cd02801">
    <property type="entry name" value="DUS_like_FMN"/>
    <property type="match status" value="1"/>
</dbReference>
<evidence type="ECO:0000256" key="4">
    <source>
        <dbReference type="ARBA" id="ARBA00022630"/>
    </source>
</evidence>
<evidence type="ECO:0000256" key="7">
    <source>
        <dbReference type="ARBA" id="ARBA00022857"/>
    </source>
</evidence>
<evidence type="ECO:0000256" key="5">
    <source>
        <dbReference type="ARBA" id="ARBA00022643"/>
    </source>
</evidence>
<dbReference type="GO" id="GO:0050660">
    <property type="term" value="F:flavin adenine dinucleotide binding"/>
    <property type="evidence" value="ECO:0007669"/>
    <property type="project" value="InterPro"/>
</dbReference>
<gene>
    <name evidence="16" type="ORF">COY66_05870</name>
</gene>
<sequence>MIITAENLGFWVKLKKPILAVAPMADITNSPFRQIIAAKGRPTVFFNEFVSADGLCSKGKNNLMPLLKFTESERPIVAQLFGSKPENFYQAAKILVQLGFDGIDINMGCPFKKIEKQGAGAALIKNPKLAQKIILEAKLGAKKIPVSVKTRIGYNQEAVSKWIPEILKANPAVITLHGRTRNEKSEVPTHWGVIGKAAKIVRKSKKATLIMGNGDISNMEMAKIYSKKYGLDGVVIGRAVLKNPWFFSEKGLDSVSIEERLATLIDHVKLFNNFYQNKKNFHDLRKFYAAYLSGFNGAKKLRMQLMPAENAKEIAKVVAFFIAENKV</sequence>
<comment type="function">
    <text evidence="2 12">Catalyzes the synthesis of 5,6-dihydrouridine (D), a modified base found in the D-loop of most tRNAs, via the reduction of the C5-C6 double bond in target uridines.</text>
</comment>
<feature type="active site" description="Proton donor" evidence="13">
    <location>
        <position position="109"/>
    </location>
</feature>
<dbReference type="Proteomes" id="UP000230779">
    <property type="component" value="Unassembled WGS sequence"/>
</dbReference>
<keyword evidence="3" id="KW-0820">tRNA-binding</keyword>
<feature type="binding site" evidence="14">
    <location>
        <position position="177"/>
    </location>
    <ligand>
        <name>FMN</name>
        <dbReference type="ChEBI" id="CHEBI:58210"/>
    </ligand>
</feature>
<dbReference type="InterPro" id="IPR035587">
    <property type="entry name" value="DUS-like_FMN-bd"/>
</dbReference>
<evidence type="ECO:0000313" key="16">
    <source>
        <dbReference type="EMBL" id="PIY95804.1"/>
    </source>
</evidence>
<dbReference type="Gene3D" id="3.20.20.70">
    <property type="entry name" value="Aldolase class I"/>
    <property type="match status" value="1"/>
</dbReference>
<proteinExistence type="inferred from homology"/>
<keyword evidence="5 12" id="KW-0288">FMN</keyword>
<feature type="binding site" evidence="14">
    <location>
        <begin position="23"/>
        <end position="25"/>
    </location>
    <ligand>
        <name>FMN</name>
        <dbReference type="ChEBI" id="CHEBI:58210"/>
    </ligand>
</feature>
<dbReference type="Pfam" id="PF01207">
    <property type="entry name" value="Dus"/>
    <property type="match status" value="1"/>
</dbReference>
<dbReference type="EMBL" id="PFMD01000067">
    <property type="protein sequence ID" value="PIY95804.1"/>
    <property type="molecule type" value="Genomic_DNA"/>
</dbReference>
<evidence type="ECO:0000256" key="13">
    <source>
        <dbReference type="PIRSR" id="PIRSR006621-1"/>
    </source>
</evidence>
<dbReference type="InterPro" id="IPR018517">
    <property type="entry name" value="tRNA_hU_synthase_CS"/>
</dbReference>
<evidence type="ECO:0000259" key="15">
    <source>
        <dbReference type="Pfam" id="PF01207"/>
    </source>
</evidence>
<reference evidence="16 17" key="1">
    <citation type="submission" date="2017-09" db="EMBL/GenBank/DDBJ databases">
        <title>Depth-based differentiation of microbial function through sediment-hosted aquifers and enrichment of novel symbionts in the deep terrestrial subsurface.</title>
        <authorList>
            <person name="Probst A.J."/>
            <person name="Ladd B."/>
            <person name="Jarett J.K."/>
            <person name="Geller-Mcgrath D.E."/>
            <person name="Sieber C.M."/>
            <person name="Emerson J.B."/>
            <person name="Anantharaman K."/>
            <person name="Thomas B.C."/>
            <person name="Malmstrom R."/>
            <person name="Stieglmeier M."/>
            <person name="Klingl A."/>
            <person name="Woyke T."/>
            <person name="Ryan C.M."/>
            <person name="Banfield J.F."/>
        </authorList>
    </citation>
    <scope>NUCLEOTIDE SEQUENCE [LARGE SCALE GENOMIC DNA]</scope>
    <source>
        <strain evidence="16">CG_4_10_14_0_8_um_filter_42_10</strain>
    </source>
</reference>
<keyword evidence="7" id="KW-0521">NADP</keyword>
<feature type="domain" description="DUS-like FMN-binding" evidence="15">
    <location>
        <begin position="21"/>
        <end position="316"/>
    </location>
</feature>
<feature type="binding site" evidence="14">
    <location>
        <position position="149"/>
    </location>
    <ligand>
        <name>FMN</name>
        <dbReference type="ChEBI" id="CHEBI:58210"/>
    </ligand>
</feature>
<evidence type="ECO:0000256" key="8">
    <source>
        <dbReference type="ARBA" id="ARBA00022884"/>
    </source>
</evidence>
<keyword evidence="6 12" id="KW-0819">tRNA processing</keyword>
<dbReference type="SUPFAM" id="SSF51395">
    <property type="entry name" value="FMN-linked oxidoreductases"/>
    <property type="match status" value="1"/>
</dbReference>